<feature type="transmembrane region" description="Helical" evidence="1">
    <location>
        <begin position="36"/>
        <end position="57"/>
    </location>
</feature>
<accession>A0AA40DS82</accession>
<reference evidence="2" key="1">
    <citation type="submission" date="2023-06" db="EMBL/GenBank/DDBJ databases">
        <title>Genome-scale phylogeny and comparative genomics of the fungal order Sordariales.</title>
        <authorList>
            <consortium name="Lawrence Berkeley National Laboratory"/>
            <person name="Hensen N."/>
            <person name="Bonometti L."/>
            <person name="Westerberg I."/>
            <person name="Brannstrom I.O."/>
            <person name="Guillou S."/>
            <person name="Cros-Aarteil S."/>
            <person name="Calhoun S."/>
            <person name="Haridas S."/>
            <person name="Kuo A."/>
            <person name="Mondo S."/>
            <person name="Pangilinan J."/>
            <person name="Riley R."/>
            <person name="LaButti K."/>
            <person name="Andreopoulos B."/>
            <person name="Lipzen A."/>
            <person name="Chen C."/>
            <person name="Yanf M."/>
            <person name="Daum C."/>
            <person name="Ng V."/>
            <person name="Clum A."/>
            <person name="Steindorff A."/>
            <person name="Ohm R."/>
            <person name="Martin F."/>
            <person name="Silar P."/>
            <person name="Natvig D."/>
            <person name="Lalanne C."/>
            <person name="Gautier V."/>
            <person name="Ament-velasquez S.L."/>
            <person name="Kruys A."/>
            <person name="Hutchinson M.I."/>
            <person name="Powell A.J."/>
            <person name="Barry K."/>
            <person name="Miller A.N."/>
            <person name="Grigoriev I.V."/>
            <person name="Debuchy R."/>
            <person name="Gladieux P."/>
            <person name="Thoren M.H."/>
            <person name="Johannesson H."/>
        </authorList>
    </citation>
    <scope>NUCLEOTIDE SEQUENCE</scope>
    <source>
        <strain evidence="2">SMH2392-1A</strain>
    </source>
</reference>
<name>A0AA40DS82_9PEZI</name>
<proteinExistence type="predicted"/>
<keyword evidence="3" id="KW-1185">Reference proteome</keyword>
<dbReference type="AlphaFoldDB" id="A0AA40DS82"/>
<dbReference type="Proteomes" id="UP001172101">
    <property type="component" value="Unassembled WGS sequence"/>
</dbReference>
<evidence type="ECO:0000313" key="3">
    <source>
        <dbReference type="Proteomes" id="UP001172101"/>
    </source>
</evidence>
<gene>
    <name evidence="2" type="ORF">B0T26DRAFT_679387</name>
</gene>
<keyword evidence="1" id="KW-0472">Membrane</keyword>
<keyword evidence="1" id="KW-0812">Transmembrane</keyword>
<evidence type="ECO:0000256" key="1">
    <source>
        <dbReference type="SAM" id="Phobius"/>
    </source>
</evidence>
<dbReference type="EMBL" id="JAUIRO010000006">
    <property type="protein sequence ID" value="KAK0710058.1"/>
    <property type="molecule type" value="Genomic_DNA"/>
</dbReference>
<organism evidence="2 3">
    <name type="scientific">Lasiosphaeria miniovina</name>
    <dbReference type="NCBI Taxonomy" id="1954250"/>
    <lineage>
        <taxon>Eukaryota</taxon>
        <taxon>Fungi</taxon>
        <taxon>Dikarya</taxon>
        <taxon>Ascomycota</taxon>
        <taxon>Pezizomycotina</taxon>
        <taxon>Sordariomycetes</taxon>
        <taxon>Sordariomycetidae</taxon>
        <taxon>Sordariales</taxon>
        <taxon>Lasiosphaeriaceae</taxon>
        <taxon>Lasiosphaeria</taxon>
    </lineage>
</organism>
<protein>
    <submittedName>
        <fullName evidence="2">Uncharacterized protein</fullName>
    </submittedName>
</protein>
<keyword evidence="1" id="KW-1133">Transmembrane helix</keyword>
<comment type="caution">
    <text evidence="2">The sequence shown here is derived from an EMBL/GenBank/DDBJ whole genome shotgun (WGS) entry which is preliminary data.</text>
</comment>
<dbReference type="GeneID" id="85323622"/>
<evidence type="ECO:0000313" key="2">
    <source>
        <dbReference type="EMBL" id="KAK0710058.1"/>
    </source>
</evidence>
<sequence>MFANALHGWDYDVPGGCYHTRLVAPDAAVHPYVDRIYLAVTCFYTFIVIILSFPPALMANHPLSPLHIYSAVALRLSNENFLDGNSEREGQVMALMLVADTIIRCGKAINGYAIEERTTPSPP</sequence>
<dbReference type="RefSeq" id="XP_060293362.1">
    <property type="nucleotide sequence ID" value="XM_060440352.1"/>
</dbReference>